<accession>A0A915DB27</accession>
<evidence type="ECO:0000313" key="2">
    <source>
        <dbReference type="Proteomes" id="UP000887574"/>
    </source>
</evidence>
<keyword evidence="1" id="KW-0812">Transmembrane</keyword>
<sequence length="374" mass="43220">MDSSNQQSRVEEAPSVVVEQLFSYEDEKLPQTAIFGPFWRVASLLGLSITNSSYVDWCGAFICKDFWVATQMGDFKLWSVNWAYSTLLFIFSLHSFACFVVLNIENVYMLRQMQHNESSVPSSGCLFYDTSLFNGKIFRNSMLGPNSMPLLVFDTLILVWASLVSSEKNYWMRNQKKCVNEENGRASSIVSNKSIIQFNNNNELSYQEQHQASLNDPQILTAFDSQLIDFISLIKHCNTKTEPLITISFMCAMFSYVVSTFAVRSFKHDFNPLQNITFYNWMMLSLMFVFITLVPLAKLHTKMRDTKNLILLEKAIWKEYDPEVFAIASNMVKRIDMVDYESRLFSAIRVTSAFFNLLLLIVPIFMDYVLTPQR</sequence>
<protein>
    <submittedName>
        <fullName evidence="3">Gustatory receptor</fullName>
    </submittedName>
</protein>
<reference evidence="3" key="1">
    <citation type="submission" date="2022-11" db="UniProtKB">
        <authorList>
            <consortium name="WormBaseParasite"/>
        </authorList>
    </citation>
    <scope>IDENTIFICATION</scope>
</reference>
<dbReference type="Pfam" id="PF03268">
    <property type="entry name" value="DUF267"/>
    <property type="match status" value="1"/>
</dbReference>
<feature type="transmembrane region" description="Helical" evidence="1">
    <location>
        <begin position="148"/>
        <end position="166"/>
    </location>
</feature>
<feature type="transmembrane region" description="Helical" evidence="1">
    <location>
        <begin position="82"/>
        <end position="104"/>
    </location>
</feature>
<evidence type="ECO:0000313" key="3">
    <source>
        <dbReference type="WBParaSite" id="jg17544"/>
    </source>
</evidence>
<organism evidence="2 3">
    <name type="scientific">Ditylenchus dipsaci</name>
    <dbReference type="NCBI Taxonomy" id="166011"/>
    <lineage>
        <taxon>Eukaryota</taxon>
        <taxon>Metazoa</taxon>
        <taxon>Ecdysozoa</taxon>
        <taxon>Nematoda</taxon>
        <taxon>Chromadorea</taxon>
        <taxon>Rhabditida</taxon>
        <taxon>Tylenchina</taxon>
        <taxon>Tylenchomorpha</taxon>
        <taxon>Sphaerularioidea</taxon>
        <taxon>Anguinidae</taxon>
        <taxon>Anguininae</taxon>
        <taxon>Ditylenchus</taxon>
    </lineage>
</organism>
<keyword evidence="1" id="KW-1133">Transmembrane helix</keyword>
<feature type="transmembrane region" description="Helical" evidence="1">
    <location>
        <begin position="344"/>
        <end position="366"/>
    </location>
</feature>
<feature type="transmembrane region" description="Helical" evidence="1">
    <location>
        <begin position="244"/>
        <end position="266"/>
    </location>
</feature>
<keyword evidence="2" id="KW-1185">Reference proteome</keyword>
<dbReference type="AlphaFoldDB" id="A0A915DB27"/>
<dbReference type="PANTHER" id="PTHR31930">
    <property type="entry name" value="SERPENTINE RECEPTOR, CLASS R"/>
    <property type="match status" value="1"/>
</dbReference>
<dbReference type="PANTHER" id="PTHR31930:SF1">
    <property type="entry name" value="SERPENTINE RECEPTOR, CLASS R"/>
    <property type="match status" value="1"/>
</dbReference>
<keyword evidence="1" id="KW-0472">Membrane</keyword>
<feature type="transmembrane region" description="Helical" evidence="1">
    <location>
        <begin position="278"/>
        <end position="297"/>
    </location>
</feature>
<name>A0A915DB27_9BILA</name>
<evidence type="ECO:0000256" key="1">
    <source>
        <dbReference type="SAM" id="Phobius"/>
    </source>
</evidence>
<dbReference type="WBParaSite" id="jg17544">
    <property type="protein sequence ID" value="jg17544"/>
    <property type="gene ID" value="jg17544"/>
</dbReference>
<dbReference type="InterPro" id="IPR004950">
    <property type="entry name" value="DUF267_CAE_spp"/>
</dbReference>
<proteinExistence type="predicted"/>
<dbReference type="Proteomes" id="UP000887574">
    <property type="component" value="Unplaced"/>
</dbReference>